<protein>
    <recommendedName>
        <fullName evidence="4">Transmembrane protein</fullName>
    </recommendedName>
</protein>
<keyword evidence="1" id="KW-0812">Transmembrane</keyword>
<gene>
    <name evidence="2" type="ORF">P43SY_001218</name>
</gene>
<reference evidence="2" key="1">
    <citation type="submission" date="2021-12" db="EMBL/GenBank/DDBJ databases">
        <title>Prjna785345.</title>
        <authorList>
            <person name="Rujirawat T."/>
            <person name="Krajaejun T."/>
        </authorList>
    </citation>
    <scope>NUCLEOTIDE SEQUENCE</scope>
    <source>
        <strain evidence="2">Pi057C3</strain>
    </source>
</reference>
<feature type="transmembrane region" description="Helical" evidence="1">
    <location>
        <begin position="387"/>
        <end position="410"/>
    </location>
</feature>
<organism evidence="2 3">
    <name type="scientific">Pythium insidiosum</name>
    <name type="common">Pythiosis disease agent</name>
    <dbReference type="NCBI Taxonomy" id="114742"/>
    <lineage>
        <taxon>Eukaryota</taxon>
        <taxon>Sar</taxon>
        <taxon>Stramenopiles</taxon>
        <taxon>Oomycota</taxon>
        <taxon>Peronosporomycetes</taxon>
        <taxon>Pythiales</taxon>
        <taxon>Pythiaceae</taxon>
        <taxon>Pythium</taxon>
    </lineage>
</organism>
<feature type="transmembrane region" description="Helical" evidence="1">
    <location>
        <begin position="460"/>
        <end position="478"/>
    </location>
</feature>
<keyword evidence="1" id="KW-1133">Transmembrane helix</keyword>
<comment type="caution">
    <text evidence="2">The sequence shown here is derived from an EMBL/GenBank/DDBJ whole genome shotgun (WGS) entry which is preliminary data.</text>
</comment>
<feature type="transmembrane region" description="Helical" evidence="1">
    <location>
        <begin position="535"/>
        <end position="556"/>
    </location>
</feature>
<evidence type="ECO:0000313" key="3">
    <source>
        <dbReference type="Proteomes" id="UP001209570"/>
    </source>
</evidence>
<dbReference type="EMBL" id="JAKCXM010000385">
    <property type="protein sequence ID" value="KAJ0394765.1"/>
    <property type="molecule type" value="Genomic_DNA"/>
</dbReference>
<dbReference type="Proteomes" id="UP001209570">
    <property type="component" value="Unassembled WGS sequence"/>
</dbReference>
<keyword evidence="3" id="KW-1185">Reference proteome</keyword>
<name>A0AAD5LVF2_PYTIN</name>
<sequence length="678" mass="74970">MPSRTRLVLRARELLPLIVDALVLVGLVCLDLRDLHYKVAWIGPEDTFSFYAVAARKFSSTPVAFRVQVSRQDVLPADDAVVIANGSEPLYRSGWPSLLAGCDAFYPAGSSTFIGGMGVNCSLGGGTGDAIPLFYMNARVRPDSMAWVACKLLFRHRRPTICSDQLVTGFTTRYGFEDRAPPSTLKAEPFSSAETELLALLLVIAKSEPLTQITCTEGFIYDGERGGTYLATLFGCGAPNVLQRAFVGLRSSAFAQLHQDKAWLTVDTIGTAGMRYVLRQNVRSEYTLRDVSTPGMTLPQRVNALALTSKTIVNFSSSGVLYNLMVGIDLVLLGLNLYSAVEIARLMIVPAVSARWRLTTSRHLRLHQHRGVRFRSLLTSSLYRSPIVIVLTVTTQLISWIIILPNSIIFTWSTSSRMAKLQAYLSSLRLWVLLLIVLNALWDTVALVSERTAYLVTSRTFIRVSEVLLVGAVVSYALRQRVFEVTGLKYDLEMQRTKDNASFIGTTALTNAYNEQLDFVARTPADVLWLVYRPLVVIIAWSLFACLVLLSLRALFHAHVKPLVLRCLLARRATSRVAAVSVVPAKGRVVSGRAYARLPLETVLNDPIRARCLVRSSLEMEVSPADGVRTLSTEVFLEYGVVIDGGRVRYRYGFCRSIEPTIGADACISETEMDTCTR</sequence>
<keyword evidence="1" id="KW-0472">Membrane</keyword>
<feature type="transmembrane region" description="Helical" evidence="1">
    <location>
        <begin position="320"/>
        <end position="338"/>
    </location>
</feature>
<evidence type="ECO:0000256" key="1">
    <source>
        <dbReference type="SAM" id="Phobius"/>
    </source>
</evidence>
<evidence type="ECO:0000313" key="2">
    <source>
        <dbReference type="EMBL" id="KAJ0394765.1"/>
    </source>
</evidence>
<dbReference type="AlphaFoldDB" id="A0AAD5LVF2"/>
<feature type="transmembrane region" description="Helical" evidence="1">
    <location>
        <begin position="430"/>
        <end position="448"/>
    </location>
</feature>
<evidence type="ECO:0008006" key="4">
    <source>
        <dbReference type="Google" id="ProtNLM"/>
    </source>
</evidence>
<accession>A0AAD5LVF2</accession>
<proteinExistence type="predicted"/>